<keyword evidence="2" id="KW-0378">Hydrolase</keyword>
<keyword evidence="1" id="KW-0812">Transmembrane</keyword>
<evidence type="ECO:0000313" key="3">
    <source>
        <dbReference type="Proteomes" id="UP000234789"/>
    </source>
</evidence>
<dbReference type="EMBL" id="NFEZ01000003">
    <property type="protein sequence ID" value="PLT46644.1"/>
    <property type="molecule type" value="Genomic_DNA"/>
</dbReference>
<dbReference type="GO" id="GO:0004061">
    <property type="term" value="F:arylformamidase activity"/>
    <property type="evidence" value="ECO:0007669"/>
    <property type="project" value="InterPro"/>
</dbReference>
<accession>A0A2N5N8I1</accession>
<sequence>MASNPAYVPFTFLLAAALIALLGIGWAQRKKRLGRGVLILSPLAAAFLLLYFWHIPFHDAARSVLAPSRSYSCELDGDGSRTPEPFTIPLPKRTVFKGKTNACSPFYRTYATNDRRAREVKIIDLSHRIQDGMPPYPGDTETTLVHSKVYERDFYNNHQLTINMHAGTHIDGPMHLLDRKEYLSEIPLETFIGEGVVIDVSGGMKEIAYKEEYEERIKNNQIVLLYTGFGSRFGQPGYFSDHPVLTMEFAQLIVKKQIKMIGLDMPSPDRDPFEIHKCLFENRILIAENLTNLDQLLHVPAFEVIALPLSIRADSSIARIIARI</sequence>
<dbReference type="GO" id="GO:0019441">
    <property type="term" value="P:L-tryptophan catabolic process to kynurenine"/>
    <property type="evidence" value="ECO:0007669"/>
    <property type="project" value="InterPro"/>
</dbReference>
<keyword evidence="3" id="KW-1185">Reference proteome</keyword>
<dbReference type="InterPro" id="IPR007325">
    <property type="entry name" value="KFase/CYL"/>
</dbReference>
<dbReference type="Proteomes" id="UP000234789">
    <property type="component" value="Unassembled WGS sequence"/>
</dbReference>
<keyword evidence="1" id="KW-1133">Transmembrane helix</keyword>
<name>A0A2N5N8I1_9BACL</name>
<feature type="transmembrane region" description="Helical" evidence="1">
    <location>
        <begin position="33"/>
        <end position="53"/>
    </location>
</feature>
<dbReference type="PANTHER" id="PTHR31118">
    <property type="entry name" value="CYCLASE-LIKE PROTEIN 2"/>
    <property type="match status" value="1"/>
</dbReference>
<feature type="transmembrane region" description="Helical" evidence="1">
    <location>
        <begin position="6"/>
        <end position="26"/>
    </location>
</feature>
<keyword evidence="1" id="KW-0472">Membrane</keyword>
<dbReference type="Pfam" id="PF04199">
    <property type="entry name" value="Cyclase"/>
    <property type="match status" value="1"/>
</dbReference>
<dbReference type="RefSeq" id="WP_244912717.1">
    <property type="nucleotide sequence ID" value="NZ_NFEZ01000003.1"/>
</dbReference>
<comment type="caution">
    <text evidence="2">The sequence shown here is derived from an EMBL/GenBank/DDBJ whole genome shotgun (WGS) entry which is preliminary data.</text>
</comment>
<dbReference type="AlphaFoldDB" id="A0A2N5N8I1"/>
<proteinExistence type="predicted"/>
<gene>
    <name evidence="2" type="ORF">B8V81_0868</name>
</gene>
<reference evidence="2 3" key="1">
    <citation type="submission" date="2017-05" db="EMBL/GenBank/DDBJ databases">
        <title>Functional genome analysis of Paenibacillus pasadenensis strain R16: insights on endophytic life style and antifungal activity.</title>
        <authorList>
            <person name="Passera A."/>
            <person name="Marcolungo L."/>
            <person name="Casati P."/>
            <person name="Brasca M."/>
            <person name="Quaglino F."/>
            <person name="Delledonne M."/>
        </authorList>
    </citation>
    <scope>NUCLEOTIDE SEQUENCE [LARGE SCALE GENOMIC DNA]</scope>
    <source>
        <strain evidence="2 3">R16</strain>
    </source>
</reference>
<evidence type="ECO:0000313" key="2">
    <source>
        <dbReference type="EMBL" id="PLT46644.1"/>
    </source>
</evidence>
<dbReference type="PANTHER" id="PTHR31118:SF12">
    <property type="entry name" value="CYCLASE-LIKE PROTEIN 2"/>
    <property type="match status" value="1"/>
</dbReference>
<dbReference type="InterPro" id="IPR037175">
    <property type="entry name" value="KFase_sf"/>
</dbReference>
<protein>
    <submittedName>
        <fullName evidence="2">Metal-dependent hydrolase</fullName>
    </submittedName>
</protein>
<dbReference type="Gene3D" id="3.50.30.50">
    <property type="entry name" value="Putative cyclase"/>
    <property type="match status" value="1"/>
</dbReference>
<evidence type="ECO:0000256" key="1">
    <source>
        <dbReference type="SAM" id="Phobius"/>
    </source>
</evidence>
<dbReference type="SUPFAM" id="SSF102198">
    <property type="entry name" value="Putative cyclase"/>
    <property type="match status" value="1"/>
</dbReference>
<organism evidence="2 3">
    <name type="scientific">Paenibacillus pasadenensis</name>
    <dbReference type="NCBI Taxonomy" id="217090"/>
    <lineage>
        <taxon>Bacteria</taxon>
        <taxon>Bacillati</taxon>
        <taxon>Bacillota</taxon>
        <taxon>Bacilli</taxon>
        <taxon>Bacillales</taxon>
        <taxon>Paenibacillaceae</taxon>
        <taxon>Paenibacillus</taxon>
    </lineage>
</organism>